<feature type="transmembrane region" description="Helical" evidence="6">
    <location>
        <begin position="79"/>
        <end position="101"/>
    </location>
</feature>
<dbReference type="PANTHER" id="PTHR31465">
    <property type="entry name" value="PROTEIN RTA1-RELATED"/>
    <property type="match status" value="1"/>
</dbReference>
<feature type="transmembrane region" description="Helical" evidence="6">
    <location>
        <begin position="241"/>
        <end position="261"/>
    </location>
</feature>
<dbReference type="InterPro" id="IPR007568">
    <property type="entry name" value="RTA1"/>
</dbReference>
<comment type="subcellular location">
    <subcellularLocation>
        <location evidence="1">Membrane</location>
        <topology evidence="1">Multi-pass membrane protein</topology>
    </subcellularLocation>
</comment>
<dbReference type="GeneID" id="54465128"/>
<feature type="transmembrane region" description="Helical" evidence="6">
    <location>
        <begin position="46"/>
        <end position="67"/>
    </location>
</feature>
<keyword evidence="2 6" id="KW-0812">Transmembrane</keyword>
<sequence>MVGKHGDVGDFQLYRYKPSLPAAVIFIVLFAITTFIHVFQCWKHRSLFMIALIVGGTFEFVGYAGRAVSAHNTQSLNPYIIQTILILLGPSLFAATIYMILGRLIRRVDGEKLSPIRATWLTKIFVLGDVLSFLLQGGGAGIMSGANKGDAKNAQSKIDLGQKVIIVGLVLQVIFFGTFVIVAGVFHMRARKVTHIQALGIPWERCMHVLYATSVLIFVRSIFRVIEYAQGNKGFLISHEIFLYIFDSVLMLGVMVILNVSHPGELLDPRRRENPHHLLEERDMNREPPAYQGTNMGYPPASNMPYVEGPQPPNYR</sequence>
<feature type="region of interest" description="Disordered" evidence="5">
    <location>
        <begin position="280"/>
        <end position="316"/>
    </location>
</feature>
<evidence type="ECO:0000256" key="3">
    <source>
        <dbReference type="ARBA" id="ARBA00022989"/>
    </source>
</evidence>
<evidence type="ECO:0000256" key="6">
    <source>
        <dbReference type="SAM" id="Phobius"/>
    </source>
</evidence>
<keyword evidence="4 6" id="KW-0472">Membrane</keyword>
<evidence type="ECO:0000256" key="1">
    <source>
        <dbReference type="ARBA" id="ARBA00004141"/>
    </source>
</evidence>
<dbReference type="RefSeq" id="XP_033580261.1">
    <property type="nucleotide sequence ID" value="XM_033724235.1"/>
</dbReference>
<reference evidence="9" key="3">
    <citation type="submission" date="2025-04" db="UniProtKB">
        <authorList>
            <consortium name="RefSeq"/>
        </authorList>
    </citation>
    <scope>IDENTIFICATION</scope>
    <source>
        <strain evidence="9">CBS 304.34</strain>
    </source>
</reference>
<dbReference type="PANTHER" id="PTHR31465:SF27">
    <property type="entry name" value="DOMAIN PROTEIN, PUTATIVE (AFU_ORTHOLOGUE AFUA_3G01030)-RELATED"/>
    <property type="match status" value="1"/>
</dbReference>
<evidence type="ECO:0000256" key="4">
    <source>
        <dbReference type="ARBA" id="ARBA00023136"/>
    </source>
</evidence>
<organism evidence="7">
    <name type="scientific">Mytilinidion resinicola</name>
    <dbReference type="NCBI Taxonomy" id="574789"/>
    <lineage>
        <taxon>Eukaryota</taxon>
        <taxon>Fungi</taxon>
        <taxon>Dikarya</taxon>
        <taxon>Ascomycota</taxon>
        <taxon>Pezizomycotina</taxon>
        <taxon>Dothideomycetes</taxon>
        <taxon>Pleosporomycetidae</taxon>
        <taxon>Mytilinidiales</taxon>
        <taxon>Mytilinidiaceae</taxon>
        <taxon>Mytilinidion</taxon>
    </lineage>
</organism>
<evidence type="ECO:0000256" key="5">
    <source>
        <dbReference type="SAM" id="MobiDB-lite"/>
    </source>
</evidence>
<protein>
    <submittedName>
        <fullName evidence="7 9">RTA1 like protein</fullName>
    </submittedName>
</protein>
<accession>A0A6A6YZB4</accession>
<keyword evidence="8" id="KW-1185">Reference proteome</keyword>
<evidence type="ECO:0000313" key="9">
    <source>
        <dbReference type="RefSeq" id="XP_033580261.1"/>
    </source>
</evidence>
<reference evidence="9" key="2">
    <citation type="submission" date="2020-04" db="EMBL/GenBank/DDBJ databases">
        <authorList>
            <consortium name="NCBI Genome Project"/>
        </authorList>
    </citation>
    <scope>NUCLEOTIDE SEQUENCE</scope>
    <source>
        <strain evidence="9">CBS 304.34</strain>
    </source>
</reference>
<evidence type="ECO:0000313" key="7">
    <source>
        <dbReference type="EMBL" id="KAF2813297.1"/>
    </source>
</evidence>
<evidence type="ECO:0000256" key="2">
    <source>
        <dbReference type="ARBA" id="ARBA00022692"/>
    </source>
</evidence>
<feature type="transmembrane region" description="Helical" evidence="6">
    <location>
        <begin position="20"/>
        <end position="39"/>
    </location>
</feature>
<proteinExistence type="predicted"/>
<dbReference type="AlphaFoldDB" id="A0A6A6YZB4"/>
<keyword evidence="3 6" id="KW-1133">Transmembrane helix</keyword>
<feature type="transmembrane region" description="Helical" evidence="6">
    <location>
        <begin position="164"/>
        <end position="188"/>
    </location>
</feature>
<name>A0A6A6YZB4_9PEZI</name>
<reference evidence="7 9" key="1">
    <citation type="journal article" date="2020" name="Stud. Mycol.">
        <title>101 Dothideomycetes genomes: a test case for predicting lifestyles and emergence of pathogens.</title>
        <authorList>
            <person name="Haridas S."/>
            <person name="Albert R."/>
            <person name="Binder M."/>
            <person name="Bloem J."/>
            <person name="Labutti K."/>
            <person name="Salamov A."/>
            <person name="Andreopoulos B."/>
            <person name="Baker S."/>
            <person name="Barry K."/>
            <person name="Bills G."/>
            <person name="Bluhm B."/>
            <person name="Cannon C."/>
            <person name="Castanera R."/>
            <person name="Culley D."/>
            <person name="Daum C."/>
            <person name="Ezra D."/>
            <person name="Gonzalez J."/>
            <person name="Henrissat B."/>
            <person name="Kuo A."/>
            <person name="Liang C."/>
            <person name="Lipzen A."/>
            <person name="Lutzoni F."/>
            <person name="Magnuson J."/>
            <person name="Mondo S."/>
            <person name="Nolan M."/>
            <person name="Ohm R."/>
            <person name="Pangilinan J."/>
            <person name="Park H.-J."/>
            <person name="Ramirez L."/>
            <person name="Alfaro M."/>
            <person name="Sun H."/>
            <person name="Tritt A."/>
            <person name="Yoshinaga Y."/>
            <person name="Zwiers L.-H."/>
            <person name="Turgeon B."/>
            <person name="Goodwin S."/>
            <person name="Spatafora J."/>
            <person name="Crous P."/>
            <person name="Grigoriev I."/>
        </authorList>
    </citation>
    <scope>NUCLEOTIDE SEQUENCE</scope>
    <source>
        <strain evidence="7 9">CBS 304.34</strain>
    </source>
</reference>
<dbReference type="Proteomes" id="UP000504636">
    <property type="component" value="Unplaced"/>
</dbReference>
<dbReference type="EMBL" id="MU003696">
    <property type="protein sequence ID" value="KAF2813297.1"/>
    <property type="molecule type" value="Genomic_DNA"/>
</dbReference>
<dbReference type="OrthoDB" id="3358017at2759"/>
<feature type="transmembrane region" description="Helical" evidence="6">
    <location>
        <begin position="209"/>
        <end position="229"/>
    </location>
</feature>
<evidence type="ECO:0000313" key="8">
    <source>
        <dbReference type="Proteomes" id="UP000504636"/>
    </source>
</evidence>
<dbReference type="GO" id="GO:0016020">
    <property type="term" value="C:membrane"/>
    <property type="evidence" value="ECO:0007669"/>
    <property type="project" value="UniProtKB-SubCell"/>
</dbReference>
<dbReference type="Pfam" id="PF04479">
    <property type="entry name" value="RTA1"/>
    <property type="match status" value="1"/>
</dbReference>
<feature type="transmembrane region" description="Helical" evidence="6">
    <location>
        <begin position="121"/>
        <end position="144"/>
    </location>
</feature>
<gene>
    <name evidence="7 9" type="ORF">BDZ99DRAFT_507317</name>
</gene>